<evidence type="ECO:0000313" key="5">
    <source>
        <dbReference type="Proteomes" id="UP000313231"/>
    </source>
</evidence>
<reference evidence="4 5" key="1">
    <citation type="journal article" date="2016" name="Int. J. Syst. Evol. Microbiol.">
        <title>Nocardioides albidus sp. nov., an actinobacterium isolated from garden soil.</title>
        <authorList>
            <person name="Singh H."/>
            <person name="Du J."/>
            <person name="Trinh H."/>
            <person name="Won K."/>
            <person name="Yang J.E."/>
            <person name="Yin C."/>
            <person name="Kook M."/>
            <person name="Yi T.H."/>
        </authorList>
    </citation>
    <scope>NUCLEOTIDE SEQUENCE [LARGE SCALE GENOMIC DNA]</scope>
    <source>
        <strain evidence="4 5">CCTCC AB 2015297</strain>
    </source>
</reference>
<dbReference type="InterPro" id="IPR011611">
    <property type="entry name" value="PfkB_dom"/>
</dbReference>
<comment type="caution">
    <text evidence="4">The sequence shown here is derived from an EMBL/GenBank/DDBJ whole genome shotgun (WGS) entry which is preliminary data.</text>
</comment>
<evidence type="ECO:0000313" key="4">
    <source>
        <dbReference type="EMBL" id="TNM41172.1"/>
    </source>
</evidence>
<evidence type="ECO:0000259" key="3">
    <source>
        <dbReference type="Pfam" id="PF00294"/>
    </source>
</evidence>
<dbReference type="InterPro" id="IPR002173">
    <property type="entry name" value="Carboh/pur_kinase_PfkB_CS"/>
</dbReference>
<proteinExistence type="predicted"/>
<keyword evidence="2 4" id="KW-0418">Kinase</keyword>
<keyword evidence="1" id="KW-0808">Transferase</keyword>
<dbReference type="Gene3D" id="3.40.1190.20">
    <property type="match status" value="1"/>
</dbReference>
<organism evidence="4 5">
    <name type="scientific">Nocardioides albidus</name>
    <dbReference type="NCBI Taxonomy" id="1517589"/>
    <lineage>
        <taxon>Bacteria</taxon>
        <taxon>Bacillati</taxon>
        <taxon>Actinomycetota</taxon>
        <taxon>Actinomycetes</taxon>
        <taxon>Propionibacteriales</taxon>
        <taxon>Nocardioidaceae</taxon>
        <taxon>Nocardioides</taxon>
    </lineage>
</organism>
<dbReference type="PANTHER" id="PTHR10584:SF166">
    <property type="entry name" value="RIBOKINASE"/>
    <property type="match status" value="1"/>
</dbReference>
<name>A0A5C4VYW8_9ACTN</name>
<dbReference type="RefSeq" id="WP_139622567.1">
    <property type="nucleotide sequence ID" value="NZ_VDMP01000022.1"/>
</dbReference>
<keyword evidence="5" id="KW-1185">Reference proteome</keyword>
<dbReference type="GO" id="GO:0016301">
    <property type="term" value="F:kinase activity"/>
    <property type="evidence" value="ECO:0007669"/>
    <property type="project" value="UniProtKB-KW"/>
</dbReference>
<protein>
    <submittedName>
        <fullName evidence="4">Carbohydrate kinase family protein</fullName>
    </submittedName>
</protein>
<evidence type="ECO:0000256" key="2">
    <source>
        <dbReference type="ARBA" id="ARBA00022777"/>
    </source>
</evidence>
<feature type="domain" description="Carbohydrate kinase PfkB" evidence="3">
    <location>
        <begin position="36"/>
        <end position="275"/>
    </location>
</feature>
<accession>A0A5C4VYW8</accession>
<evidence type="ECO:0000256" key="1">
    <source>
        <dbReference type="ARBA" id="ARBA00022679"/>
    </source>
</evidence>
<gene>
    <name evidence="4" type="ORF">FHP29_09215</name>
</gene>
<dbReference type="PROSITE" id="PS00584">
    <property type="entry name" value="PFKB_KINASES_2"/>
    <property type="match status" value="1"/>
</dbReference>
<dbReference type="Proteomes" id="UP000313231">
    <property type="component" value="Unassembled WGS sequence"/>
</dbReference>
<dbReference type="OrthoDB" id="9808601at2"/>
<dbReference type="AlphaFoldDB" id="A0A5C4VYW8"/>
<dbReference type="InterPro" id="IPR029056">
    <property type="entry name" value="Ribokinase-like"/>
</dbReference>
<sequence length="286" mass="29877">MAHDVLIAGPASWNRIVLLDRLPDPVPHTTVAAGSWETVGGTSAGKAIGLTALGRDVLLSVQLGADAEGDRVRSLLDAVGVRLLVASTTATEQHLNLMTSRGERVSIYLAHPSEQAEDPPRDRRIGELMAESSVVVLDLSAESRRLARTAVAAGCPIWTDLHDYDGRAEFHRPFLEAADVVFMNADGTSDPVDLLGRCLRHGASFAVCTLGAEGAIALDRSGRTHRVAAVPVPVVDTNGAGDAFLSGVLDAHLSGAELPEALAAGAEHAASVLASRHLHPALDALV</sequence>
<dbReference type="EMBL" id="VDMP01000022">
    <property type="protein sequence ID" value="TNM41172.1"/>
    <property type="molecule type" value="Genomic_DNA"/>
</dbReference>
<dbReference type="PANTHER" id="PTHR10584">
    <property type="entry name" value="SUGAR KINASE"/>
    <property type="match status" value="1"/>
</dbReference>
<dbReference type="Pfam" id="PF00294">
    <property type="entry name" value="PfkB"/>
    <property type="match status" value="1"/>
</dbReference>
<dbReference type="SUPFAM" id="SSF53613">
    <property type="entry name" value="Ribokinase-like"/>
    <property type="match status" value="1"/>
</dbReference>